<dbReference type="AlphaFoldDB" id="M1MRU6"/>
<evidence type="ECO:0000256" key="1">
    <source>
        <dbReference type="SAM" id="SignalP"/>
    </source>
</evidence>
<dbReference type="eggNOG" id="ENOG502ZJQW">
    <property type="taxonomic scope" value="Bacteria"/>
</dbReference>
<feature type="chain" id="PRO_5004015686" evidence="1">
    <location>
        <begin position="24"/>
        <end position="464"/>
    </location>
</feature>
<keyword evidence="1" id="KW-0732">Signal</keyword>
<reference evidence="2 3" key="1">
    <citation type="submission" date="2013-02" db="EMBL/GenBank/DDBJ databases">
        <title>Genome sequence of Clostridium saccharoperbutylacetonicum N1-4(HMT).</title>
        <authorList>
            <person name="Poehlein A."/>
            <person name="Daniel R."/>
        </authorList>
    </citation>
    <scope>NUCLEOTIDE SEQUENCE [LARGE SCALE GENOMIC DNA]</scope>
    <source>
        <strain evidence="3">N1-4(HMT)</strain>
    </source>
</reference>
<dbReference type="OrthoDB" id="2049816at2"/>
<protein>
    <submittedName>
        <fullName evidence="2">Uncharacterized protein</fullName>
    </submittedName>
</protein>
<dbReference type="Gene3D" id="2.60.120.380">
    <property type="match status" value="2"/>
</dbReference>
<evidence type="ECO:0000313" key="3">
    <source>
        <dbReference type="Proteomes" id="UP000011728"/>
    </source>
</evidence>
<organism evidence="2 3">
    <name type="scientific">Clostridium saccharoperbutylacetonicum N1-4(HMT)</name>
    <dbReference type="NCBI Taxonomy" id="931276"/>
    <lineage>
        <taxon>Bacteria</taxon>
        <taxon>Bacillati</taxon>
        <taxon>Bacillota</taxon>
        <taxon>Clostridia</taxon>
        <taxon>Eubacteriales</taxon>
        <taxon>Clostridiaceae</taxon>
        <taxon>Clostridium</taxon>
    </lineage>
</organism>
<dbReference type="EMBL" id="CP004121">
    <property type="protein sequence ID" value="AGF57471.1"/>
    <property type="molecule type" value="Genomic_DNA"/>
</dbReference>
<dbReference type="KEGG" id="csr:Cspa_c37110"/>
<proteinExistence type="predicted"/>
<dbReference type="Proteomes" id="UP000011728">
    <property type="component" value="Chromosome"/>
</dbReference>
<feature type="signal peptide" evidence="1">
    <location>
        <begin position="1"/>
        <end position="23"/>
    </location>
</feature>
<dbReference type="STRING" id="36745.CLSAP_34840"/>
<accession>M1MRU6</accession>
<keyword evidence="3" id="KW-1185">Reference proteome</keyword>
<gene>
    <name evidence="2" type="ORF">Cspa_c37110</name>
</gene>
<sequence>MKNRIIATIIGMSMMLTCSPVFARDNTIVKHVNNVKLEDKSTELSSKASNSDMFKTKLKLGKPEIKFNENSLKNVKENVKSKSNFLAADNQTTTGSAVTINDSPNNAYTIDIGSIYGDSITSEGAERWYAFNNSFIQKLTVIMQAPNSTNIDYDLYLFKYNEQTNDLDLVADSLYSGSANEHLSTIGQKGIYFIGINSVKGFDDKNQFQLAVMSSDKYGSNEPDDNIFQAKEYANSLSIEDTIDNEFDEDWSKLQLNEDTNGILSFQNSSSKGDYEVKLYDENRSLIATLKNNNSLAKTFPKGIYYTRVLSLSGADPDATYKLKFEKKVPIDSNITRATITNISTNANGGYMDYGYGKKWRVYYEMTVQGTAYNKAGIPVANQPIAAGTVVRLNNKPCNQTGMTDANGNFSISIHLGPAVGEYSFDNRISTHYYDIIPFFMVAGNGEISTNVNSLYHFAYSMYN</sequence>
<name>M1MRU6_9CLOT</name>
<dbReference type="PATRIC" id="fig|931276.5.peg.3742"/>
<dbReference type="HOGENOM" id="CLU_047099_0_0_9"/>
<evidence type="ECO:0000313" key="2">
    <source>
        <dbReference type="EMBL" id="AGF57471.1"/>
    </source>
</evidence>
<dbReference type="RefSeq" id="WP_015393786.1">
    <property type="nucleotide sequence ID" value="NC_020291.1"/>
</dbReference>